<gene>
    <name evidence="1" type="ORF">W59_14116</name>
</gene>
<sequence>MEPAFVFGPGNWGTRDVLGFLATRITIYRRAICAICRGDAEVAEQVRRTVVHEVGHHFGIDDTRLHELGW</sequence>
<evidence type="ECO:0008006" key="3">
    <source>
        <dbReference type="Google" id="ProtNLM"/>
    </source>
</evidence>
<dbReference type="SUPFAM" id="SSF55486">
    <property type="entry name" value="Metalloproteases ('zincins'), catalytic domain"/>
    <property type="match status" value="1"/>
</dbReference>
<dbReference type="EMBL" id="AJJH01000068">
    <property type="protein sequence ID" value="EID79285.1"/>
    <property type="molecule type" value="Genomic_DNA"/>
</dbReference>
<evidence type="ECO:0000313" key="2">
    <source>
        <dbReference type="Proteomes" id="UP000006447"/>
    </source>
</evidence>
<evidence type="ECO:0000313" key="1">
    <source>
        <dbReference type="EMBL" id="EID79285.1"/>
    </source>
</evidence>
<dbReference type="PATRIC" id="fig|1165867.3.peg.2869"/>
<dbReference type="InterPro" id="IPR038555">
    <property type="entry name" value="Zincin_1_sf"/>
</dbReference>
<dbReference type="Gene3D" id="3.30.2010.20">
    <property type="match status" value="1"/>
</dbReference>
<protein>
    <recommendedName>
        <fullName evidence="3">Metallopeptidase family protein</fullName>
    </recommendedName>
</protein>
<dbReference type="Proteomes" id="UP000006447">
    <property type="component" value="Unassembled WGS sequence"/>
</dbReference>
<comment type="caution">
    <text evidence="1">The sequence shown here is derived from an EMBL/GenBank/DDBJ whole genome shotgun (WGS) entry which is preliminary data.</text>
</comment>
<reference evidence="1 2" key="1">
    <citation type="journal article" date="2012" name="J. Bacteriol.">
        <title>Draft genome sequence of the nitrophenol-degrading actinomycete Rhodococcus imtechensis RKJ300.</title>
        <authorList>
            <person name="Vikram S."/>
            <person name="Kumar S."/>
            <person name="Subramanian S."/>
            <person name="Raghava G.P."/>
        </authorList>
    </citation>
    <scope>NUCLEOTIDE SEQUENCE [LARGE SCALE GENOMIC DNA]</scope>
    <source>
        <strain evidence="1 2">RKJ300</strain>
    </source>
</reference>
<proteinExistence type="predicted"/>
<dbReference type="AlphaFoldDB" id="I0WSB9"/>
<dbReference type="Pfam" id="PF06262">
    <property type="entry name" value="Zincin_1"/>
    <property type="match status" value="1"/>
</dbReference>
<organism evidence="1 2">
    <name type="scientific">Rhodococcus opacus RKJ300 = JCM 13270</name>
    <dbReference type="NCBI Taxonomy" id="1165867"/>
    <lineage>
        <taxon>Bacteria</taxon>
        <taxon>Bacillati</taxon>
        <taxon>Actinomycetota</taxon>
        <taxon>Actinomycetes</taxon>
        <taxon>Mycobacteriales</taxon>
        <taxon>Nocardiaceae</taxon>
        <taxon>Rhodococcus</taxon>
    </lineage>
</organism>
<accession>I0WSB9</accession>
<name>I0WSB9_RHOOP</name>
<dbReference type="InterPro" id="IPR010428">
    <property type="entry name" value="Zincin_1"/>
</dbReference>